<protein>
    <submittedName>
        <fullName evidence="17">Uncharacterized protein</fullName>
    </submittedName>
</protein>
<evidence type="ECO:0000256" key="3">
    <source>
        <dbReference type="ARBA" id="ARBA00004316"/>
    </source>
</evidence>
<keyword evidence="18" id="KW-1185">Reference proteome</keyword>
<feature type="region of interest" description="Disordered" evidence="16">
    <location>
        <begin position="1"/>
        <end position="29"/>
    </location>
</feature>
<name>A0A8U7MDX7_CORMO</name>
<dbReference type="InterPro" id="IPR003591">
    <property type="entry name" value="Leu-rich_rpt_typical-subtyp"/>
</dbReference>
<dbReference type="FunFam" id="3.80.10.10:FF:000018">
    <property type="entry name" value="Reticulon 4 receptor"/>
    <property type="match status" value="1"/>
</dbReference>
<dbReference type="Gene3D" id="3.80.10.10">
    <property type="entry name" value="Ribonuclease Inhibitor"/>
    <property type="match status" value="1"/>
</dbReference>
<keyword evidence="7" id="KW-0433">Leucine-rich repeat</keyword>
<dbReference type="GO" id="GO:0045121">
    <property type="term" value="C:membrane raft"/>
    <property type="evidence" value="ECO:0007669"/>
    <property type="project" value="UniProtKB-SubCell"/>
</dbReference>
<feature type="compositionally biased region" description="Basic and acidic residues" evidence="16">
    <location>
        <begin position="317"/>
        <end position="330"/>
    </location>
</feature>
<feature type="region of interest" description="Disordered" evidence="16">
    <location>
        <begin position="304"/>
        <end position="418"/>
    </location>
</feature>
<reference evidence="17" key="3">
    <citation type="submission" date="2025-09" db="UniProtKB">
        <authorList>
            <consortium name="Ensembl"/>
        </authorList>
    </citation>
    <scope>IDENTIFICATION</scope>
</reference>
<dbReference type="OMA" id="NDNPWAC"/>
<keyword evidence="9" id="KW-0677">Repeat</keyword>
<evidence type="ECO:0000256" key="5">
    <source>
        <dbReference type="ARBA" id="ARBA00004635"/>
    </source>
</evidence>
<dbReference type="Pfam" id="PF13855">
    <property type="entry name" value="LRR_8"/>
    <property type="match status" value="2"/>
</dbReference>
<evidence type="ECO:0000256" key="4">
    <source>
        <dbReference type="ARBA" id="ARBA00004484"/>
    </source>
</evidence>
<proteinExistence type="inferred from homology"/>
<dbReference type="InterPro" id="IPR032675">
    <property type="entry name" value="LRR_dom_sf"/>
</dbReference>
<evidence type="ECO:0000256" key="14">
    <source>
        <dbReference type="ARBA" id="ARBA00023288"/>
    </source>
</evidence>
<keyword evidence="11" id="KW-0675">Receptor</keyword>
<reference evidence="18" key="1">
    <citation type="submission" date="2019-10" db="EMBL/GenBank/DDBJ databases">
        <title>Corvus moneduloides (New Caledonian crow) genome, bCorMon1, primary haplotype.</title>
        <authorList>
            <person name="Rutz C."/>
            <person name="Fungtammasan C."/>
            <person name="Mountcastle J."/>
            <person name="Formenti G."/>
            <person name="Chow W."/>
            <person name="Howe K."/>
            <person name="Steele M.P."/>
            <person name="Fernandes J."/>
            <person name="Gilbert M.T.P."/>
            <person name="Fedrigo O."/>
            <person name="Jarvis E.D."/>
            <person name="Gemmell N."/>
        </authorList>
    </citation>
    <scope>NUCLEOTIDE SEQUENCE [LARGE SCALE GENOMIC DNA]</scope>
</reference>
<keyword evidence="6" id="KW-1003">Cell membrane</keyword>
<evidence type="ECO:0000256" key="7">
    <source>
        <dbReference type="ARBA" id="ARBA00022614"/>
    </source>
</evidence>
<reference evidence="17" key="2">
    <citation type="submission" date="2025-08" db="UniProtKB">
        <authorList>
            <consortium name="Ensembl"/>
        </authorList>
    </citation>
    <scope>IDENTIFICATION</scope>
</reference>
<evidence type="ECO:0000313" key="18">
    <source>
        <dbReference type="Proteomes" id="UP000694553"/>
    </source>
</evidence>
<dbReference type="InterPro" id="IPR050541">
    <property type="entry name" value="LRR_TM_domain-containing"/>
</dbReference>
<dbReference type="PANTHER" id="PTHR24369:SF196">
    <property type="entry name" value="RETICULON 4 RECEPTOR LIKE 1"/>
    <property type="match status" value="1"/>
</dbReference>
<feature type="compositionally biased region" description="Gly residues" evidence="16">
    <location>
        <begin position="9"/>
        <end position="22"/>
    </location>
</feature>
<keyword evidence="8" id="KW-0732">Signal</keyword>
<dbReference type="PANTHER" id="PTHR24369">
    <property type="entry name" value="ANTIGEN BSP, PUTATIVE-RELATED"/>
    <property type="match status" value="1"/>
</dbReference>
<evidence type="ECO:0000313" key="17">
    <source>
        <dbReference type="Ensembl" id="ENSCMUP00000029800.1"/>
    </source>
</evidence>
<dbReference type="GO" id="GO:0098552">
    <property type="term" value="C:side of membrane"/>
    <property type="evidence" value="ECO:0007669"/>
    <property type="project" value="UniProtKB-KW"/>
</dbReference>
<evidence type="ECO:0000256" key="12">
    <source>
        <dbReference type="ARBA" id="ARBA00023180"/>
    </source>
</evidence>
<keyword evidence="12" id="KW-0325">Glycoprotein</keyword>
<comment type="subcellular location">
    <subcellularLocation>
        <location evidence="1">Cell membrane</location>
    </subcellularLocation>
    <subcellularLocation>
        <location evidence="3">Cell projection</location>
    </subcellularLocation>
    <subcellularLocation>
        <location evidence="2">Membrane raft</location>
    </subcellularLocation>
    <subcellularLocation>
        <location evidence="5">Membrane</location>
        <topology evidence="5">Lipid-anchor</topology>
    </subcellularLocation>
    <subcellularLocation>
        <location evidence="4">Perikaryon</location>
    </subcellularLocation>
</comment>
<evidence type="ECO:0000256" key="13">
    <source>
        <dbReference type="ARBA" id="ARBA00023273"/>
    </source>
</evidence>
<dbReference type="GO" id="GO:0005886">
    <property type="term" value="C:plasma membrane"/>
    <property type="evidence" value="ECO:0007669"/>
    <property type="project" value="UniProtKB-SubCell"/>
</dbReference>
<dbReference type="SUPFAM" id="SSF52058">
    <property type="entry name" value="L domain-like"/>
    <property type="match status" value="1"/>
</dbReference>
<evidence type="ECO:0000256" key="15">
    <source>
        <dbReference type="ARBA" id="ARBA00038236"/>
    </source>
</evidence>
<evidence type="ECO:0000256" key="16">
    <source>
        <dbReference type="SAM" id="MobiDB-lite"/>
    </source>
</evidence>
<dbReference type="InterPro" id="IPR000483">
    <property type="entry name" value="Cys-rich_flank_reg_C"/>
</dbReference>
<evidence type="ECO:0000256" key="2">
    <source>
        <dbReference type="ARBA" id="ARBA00004285"/>
    </source>
</evidence>
<dbReference type="GO" id="GO:0043204">
    <property type="term" value="C:perikaryon"/>
    <property type="evidence" value="ECO:0007669"/>
    <property type="project" value="UniProtKB-SubCell"/>
</dbReference>
<evidence type="ECO:0000256" key="9">
    <source>
        <dbReference type="ARBA" id="ARBA00022737"/>
    </source>
</evidence>
<accession>A0A8U7MDX7</accession>
<evidence type="ECO:0000256" key="8">
    <source>
        <dbReference type="ARBA" id="ARBA00022729"/>
    </source>
</evidence>
<comment type="similarity">
    <text evidence="15">Belongs to the Nogo receptor family.</text>
</comment>
<evidence type="ECO:0000256" key="6">
    <source>
        <dbReference type="ARBA" id="ARBA00022475"/>
    </source>
</evidence>
<evidence type="ECO:0000256" key="1">
    <source>
        <dbReference type="ARBA" id="ARBA00004236"/>
    </source>
</evidence>
<dbReference type="Ensembl" id="ENSCMUT00000030361.1">
    <property type="protein sequence ID" value="ENSCMUP00000029800.1"/>
    <property type="gene ID" value="ENSCMUG00000017235.1"/>
</dbReference>
<evidence type="ECO:0000256" key="11">
    <source>
        <dbReference type="ARBA" id="ARBA00023170"/>
    </source>
</evidence>
<dbReference type="AlphaFoldDB" id="A0A8U7MDX7"/>
<keyword evidence="10" id="KW-0472">Membrane</keyword>
<feature type="compositionally biased region" description="Acidic residues" evidence="16">
    <location>
        <begin position="331"/>
        <end position="345"/>
    </location>
</feature>
<keyword evidence="13" id="KW-0966">Cell projection</keyword>
<keyword evidence="14" id="KW-0449">Lipoprotein</keyword>
<dbReference type="InterPro" id="IPR001611">
    <property type="entry name" value="Leu-rich_rpt"/>
</dbReference>
<evidence type="ECO:0000256" key="10">
    <source>
        <dbReference type="ARBA" id="ARBA00023136"/>
    </source>
</evidence>
<dbReference type="SMART" id="SM00082">
    <property type="entry name" value="LRRCT"/>
    <property type="match status" value="1"/>
</dbReference>
<dbReference type="SMART" id="SM00369">
    <property type="entry name" value="LRR_TYP"/>
    <property type="match status" value="7"/>
</dbReference>
<organism evidence="17 18">
    <name type="scientific">Corvus moneduloides</name>
    <name type="common">New Caledonian crow</name>
    <dbReference type="NCBI Taxonomy" id="1196302"/>
    <lineage>
        <taxon>Eukaryota</taxon>
        <taxon>Metazoa</taxon>
        <taxon>Chordata</taxon>
        <taxon>Craniata</taxon>
        <taxon>Vertebrata</taxon>
        <taxon>Euteleostomi</taxon>
        <taxon>Archelosauria</taxon>
        <taxon>Archosauria</taxon>
        <taxon>Dinosauria</taxon>
        <taxon>Saurischia</taxon>
        <taxon>Theropoda</taxon>
        <taxon>Coelurosauria</taxon>
        <taxon>Aves</taxon>
        <taxon>Neognathae</taxon>
        <taxon>Neoaves</taxon>
        <taxon>Telluraves</taxon>
        <taxon>Australaves</taxon>
        <taxon>Passeriformes</taxon>
        <taxon>Corvoidea</taxon>
        <taxon>Corvidae</taxon>
        <taxon>Corvus</taxon>
    </lineage>
</organism>
<dbReference type="Proteomes" id="UP000694553">
    <property type="component" value="Unassembled WGS sequence"/>
</dbReference>
<sequence length="441" mass="47616">MDEALGLQPEGGGWTRVGGGRGDAAHPERRRGRPAALLLLAALVWVPGGAPACPALCTCYVSPPTVSCQANNFSSVPAGLPPGARRLFLQNNVIGALRAGTFGPSTVTLWLYSNNISSIQPGTFRHLPALEELDLGDNPHLRVLAPDTFHGLHRLQALHLYRCRLASLPSGIFRGLRSLQYLYLQENGLLYLQDDLFADLANLSHLFLHGNRLRALSEGVFRGLASLDRLLLHANRLAAIHRRAFGGLARLTILYLFNNSLVALPGDPLAALPSLQFLRLNANPWACDCRARPLWAWFRRTRVSSSPVPCASPPHRRGTDLRQLRPRDFDACPDDDDDEEEEMEDGTAGGGTGVAVMGTPGRALGRPGTLPAAPPSAFYRDGLPPHDLRGPQPRPPPPSRDSRGPPEDASCPHDPCAPMAAAAPHRAPVLLPLLALILPRL</sequence>
<dbReference type="GO" id="GO:0042995">
    <property type="term" value="C:cell projection"/>
    <property type="evidence" value="ECO:0007669"/>
    <property type="project" value="UniProtKB-SubCell"/>
</dbReference>